<name>A0A3M6UMW4_POCDA</name>
<keyword evidence="2" id="KW-1185">Reference proteome</keyword>
<evidence type="ECO:0000313" key="1">
    <source>
        <dbReference type="EMBL" id="RMX54985.1"/>
    </source>
</evidence>
<dbReference type="EMBL" id="RCHS01001144">
    <property type="protein sequence ID" value="RMX54985.1"/>
    <property type="molecule type" value="Genomic_DNA"/>
</dbReference>
<dbReference type="Proteomes" id="UP000275408">
    <property type="component" value="Unassembled WGS sequence"/>
</dbReference>
<sequence length="107" mass="12396">MNVPKPPPIYITTRSFKNCTADKFSVDITRVPWETVKLMASVDDRVDAFNNLFLTCLDNHATMKTLKLKRKSNPSITAVIRERINTRNKLHKRARKSGTHEEWKANK</sequence>
<protein>
    <submittedName>
        <fullName evidence="1">Uncharacterized protein</fullName>
    </submittedName>
</protein>
<proteinExistence type="predicted"/>
<evidence type="ECO:0000313" key="2">
    <source>
        <dbReference type="Proteomes" id="UP000275408"/>
    </source>
</evidence>
<comment type="caution">
    <text evidence="1">The sequence shown here is derived from an EMBL/GenBank/DDBJ whole genome shotgun (WGS) entry which is preliminary data.</text>
</comment>
<accession>A0A3M6UMW4</accession>
<gene>
    <name evidence="1" type="ORF">pdam_00016157</name>
</gene>
<dbReference type="AlphaFoldDB" id="A0A3M6UMW4"/>
<organism evidence="1 2">
    <name type="scientific">Pocillopora damicornis</name>
    <name type="common">Cauliflower coral</name>
    <name type="synonym">Millepora damicornis</name>
    <dbReference type="NCBI Taxonomy" id="46731"/>
    <lineage>
        <taxon>Eukaryota</taxon>
        <taxon>Metazoa</taxon>
        <taxon>Cnidaria</taxon>
        <taxon>Anthozoa</taxon>
        <taxon>Hexacorallia</taxon>
        <taxon>Scleractinia</taxon>
        <taxon>Astrocoeniina</taxon>
        <taxon>Pocilloporidae</taxon>
        <taxon>Pocillopora</taxon>
    </lineage>
</organism>
<reference evidence="1 2" key="1">
    <citation type="journal article" date="2018" name="Sci. Rep.">
        <title>Comparative analysis of the Pocillopora damicornis genome highlights role of immune system in coral evolution.</title>
        <authorList>
            <person name="Cunning R."/>
            <person name="Bay R.A."/>
            <person name="Gillette P."/>
            <person name="Baker A.C."/>
            <person name="Traylor-Knowles N."/>
        </authorList>
    </citation>
    <scope>NUCLEOTIDE SEQUENCE [LARGE SCALE GENOMIC DNA]</scope>
    <source>
        <strain evidence="1">RSMAS</strain>
        <tissue evidence="1">Whole animal</tissue>
    </source>
</reference>